<proteinExistence type="inferred from homology"/>
<feature type="region of interest" description="Disordered" evidence="2">
    <location>
        <begin position="1"/>
        <end position="49"/>
    </location>
</feature>
<dbReference type="GO" id="GO:0000470">
    <property type="term" value="P:maturation of LSU-rRNA"/>
    <property type="evidence" value="ECO:0007669"/>
    <property type="project" value="TreeGrafter"/>
</dbReference>
<dbReference type="PANTHER" id="PTHR13245">
    <property type="entry name" value="RRP15-LIKE PROTEIN"/>
    <property type="match status" value="1"/>
</dbReference>
<name>A0AAV5A909_9AGAM</name>
<evidence type="ECO:0000313" key="3">
    <source>
        <dbReference type="EMBL" id="GJJ09440.1"/>
    </source>
</evidence>
<accession>A0AAV5A909</accession>
<protein>
    <recommendedName>
        <fullName evidence="5">RRP15-like protein</fullName>
    </recommendedName>
</protein>
<evidence type="ECO:0000256" key="2">
    <source>
        <dbReference type="SAM" id="MobiDB-lite"/>
    </source>
</evidence>
<dbReference type="AlphaFoldDB" id="A0AAV5A909"/>
<gene>
    <name evidence="3" type="ORF">Clacol_003662</name>
</gene>
<dbReference type="EMBL" id="BPWL01000004">
    <property type="protein sequence ID" value="GJJ09440.1"/>
    <property type="molecule type" value="Genomic_DNA"/>
</dbReference>
<dbReference type="Pfam" id="PF07890">
    <property type="entry name" value="Rrp15p"/>
    <property type="match status" value="1"/>
</dbReference>
<dbReference type="Proteomes" id="UP001050691">
    <property type="component" value="Unassembled WGS sequence"/>
</dbReference>
<feature type="region of interest" description="Disordered" evidence="2">
    <location>
        <begin position="143"/>
        <end position="175"/>
    </location>
</feature>
<feature type="compositionally biased region" description="Low complexity" evidence="2">
    <location>
        <begin position="1"/>
        <end position="15"/>
    </location>
</feature>
<evidence type="ECO:0008006" key="5">
    <source>
        <dbReference type="Google" id="ProtNLM"/>
    </source>
</evidence>
<feature type="compositionally biased region" description="Basic residues" evidence="2">
    <location>
        <begin position="33"/>
        <end position="44"/>
    </location>
</feature>
<comment type="caution">
    <text evidence="3">The sequence shown here is derived from an EMBL/GenBank/DDBJ whole genome shotgun (WGS) entry which is preliminary data.</text>
</comment>
<keyword evidence="4" id="KW-1185">Reference proteome</keyword>
<sequence length="207" mass="22802">MSSPSAQDESSSASDFKADSDDTEEINQAQLVKSRKTLKRKRRATSPSRFGQTLEALLETNAPLGTNTILALKPSIGRRQKEEKLEKGARKLLEGEKRDREEKGRIKDVIGGWGMEGERSLRKVAQRGVITLFNAIQQSQTAAGVATENLKMDRGTGKPRLPAPDPEKNDKISKKKKLNIIGRGKEEKLDSNSFIEMIRAGGVVSKS</sequence>
<organism evidence="3 4">
    <name type="scientific">Clathrus columnatus</name>
    <dbReference type="NCBI Taxonomy" id="1419009"/>
    <lineage>
        <taxon>Eukaryota</taxon>
        <taxon>Fungi</taxon>
        <taxon>Dikarya</taxon>
        <taxon>Basidiomycota</taxon>
        <taxon>Agaricomycotina</taxon>
        <taxon>Agaricomycetes</taxon>
        <taxon>Phallomycetidae</taxon>
        <taxon>Phallales</taxon>
        <taxon>Clathraceae</taxon>
        <taxon>Clathrus</taxon>
    </lineage>
</organism>
<comment type="similarity">
    <text evidence="1">Belongs to the RRP15 family.</text>
</comment>
<dbReference type="PANTHER" id="PTHR13245:SF14">
    <property type="entry name" value="RRP15-LIKE PROTEIN"/>
    <property type="match status" value="1"/>
</dbReference>
<evidence type="ECO:0000313" key="4">
    <source>
        <dbReference type="Proteomes" id="UP001050691"/>
    </source>
</evidence>
<evidence type="ECO:0000256" key="1">
    <source>
        <dbReference type="ARBA" id="ARBA00007462"/>
    </source>
</evidence>
<dbReference type="InterPro" id="IPR012459">
    <property type="entry name" value="Rrp15"/>
</dbReference>
<dbReference type="GO" id="GO:0000460">
    <property type="term" value="P:maturation of 5.8S rRNA"/>
    <property type="evidence" value="ECO:0007669"/>
    <property type="project" value="TreeGrafter"/>
</dbReference>
<reference evidence="3" key="1">
    <citation type="submission" date="2021-10" db="EMBL/GenBank/DDBJ databases">
        <title>De novo Genome Assembly of Clathrus columnatus (Basidiomycota, Fungi) Using Illumina and Nanopore Sequence Data.</title>
        <authorList>
            <person name="Ogiso-Tanaka E."/>
            <person name="Itagaki H."/>
            <person name="Hosoya T."/>
            <person name="Hosaka K."/>
        </authorList>
    </citation>
    <scope>NUCLEOTIDE SEQUENCE</scope>
    <source>
        <strain evidence="3">MO-923</strain>
    </source>
</reference>
<dbReference type="GO" id="GO:0030687">
    <property type="term" value="C:preribosome, large subunit precursor"/>
    <property type="evidence" value="ECO:0007669"/>
    <property type="project" value="TreeGrafter"/>
</dbReference>